<keyword evidence="7" id="KW-1185">Reference proteome</keyword>
<organism evidence="6 7">
    <name type="scientific">phage Lak_Megaphage_RVC_AP3_GC26</name>
    <dbReference type="NCBI Taxonomy" id="3109225"/>
    <lineage>
        <taxon>Viruses</taxon>
        <taxon>Duplodnaviria</taxon>
        <taxon>Heunggongvirae</taxon>
        <taxon>Uroviricota</taxon>
        <taxon>Caudoviricetes</taxon>
        <taxon>Caudoviricetes code 15 clade</taxon>
    </lineage>
</organism>
<evidence type="ECO:0000259" key="5">
    <source>
        <dbReference type="PROSITE" id="PS51747"/>
    </source>
</evidence>
<dbReference type="PANTHER" id="PTHR11086">
    <property type="entry name" value="DEOXYCYTIDYLATE DEAMINASE-RELATED"/>
    <property type="match status" value="1"/>
</dbReference>
<dbReference type="PROSITE" id="PS51747">
    <property type="entry name" value="CYT_DCMP_DEAMINASES_2"/>
    <property type="match status" value="1"/>
</dbReference>
<dbReference type="InterPro" id="IPR016473">
    <property type="entry name" value="dCMP_deaminase"/>
</dbReference>
<dbReference type="PIRSF" id="PIRSF006019">
    <property type="entry name" value="dCMP_deaminase"/>
    <property type="match status" value="1"/>
</dbReference>
<dbReference type="PANTHER" id="PTHR11086:SF18">
    <property type="entry name" value="DEOXYCYTIDYLATE DEAMINASE"/>
    <property type="match status" value="1"/>
</dbReference>
<evidence type="ECO:0000256" key="1">
    <source>
        <dbReference type="ARBA" id="ARBA00006576"/>
    </source>
</evidence>
<proteinExistence type="inferred from homology"/>
<dbReference type="Proteomes" id="UP001348805">
    <property type="component" value="Segment"/>
</dbReference>
<comment type="similarity">
    <text evidence="1">Belongs to the cytidine and deoxycytidylate deaminase family.</text>
</comment>
<keyword evidence="2" id="KW-0479">Metal-binding</keyword>
<evidence type="ECO:0000256" key="3">
    <source>
        <dbReference type="ARBA" id="ARBA00022801"/>
    </source>
</evidence>
<sequence>MVQKSSKERQHEFDVAYMNMAIAMSKLSYAIKKQVGCIVVSKDDQVISQGFNGMPIGMPNICEEIYNINTGEHTTLETAESYHDKKKQEEILVQYRNINKGMMPGFRLITKDITLHAESNAITKLAKYNSSAKGGTVYVTLSPCIHCAKLLVQSEVSRVVYLNNYKSDAGIKLLEECGIIVDKLNMD</sequence>
<evidence type="ECO:0000256" key="4">
    <source>
        <dbReference type="ARBA" id="ARBA00022833"/>
    </source>
</evidence>
<accession>A0ABZ0Z0D0</accession>
<evidence type="ECO:0000313" key="6">
    <source>
        <dbReference type="EMBL" id="WQJ51575.1"/>
    </source>
</evidence>
<evidence type="ECO:0000313" key="7">
    <source>
        <dbReference type="Proteomes" id="UP001348805"/>
    </source>
</evidence>
<keyword evidence="3" id="KW-0378">Hydrolase</keyword>
<dbReference type="SUPFAM" id="SSF53927">
    <property type="entry name" value="Cytidine deaminase-like"/>
    <property type="match status" value="1"/>
</dbReference>
<dbReference type="EMBL" id="OR769219">
    <property type="protein sequence ID" value="WQJ51575.1"/>
    <property type="molecule type" value="Genomic_DNA"/>
</dbReference>
<dbReference type="InterPro" id="IPR016192">
    <property type="entry name" value="APOBEC/CMP_deaminase_Zn-bd"/>
</dbReference>
<name>A0ABZ0Z0D0_9CAUD</name>
<evidence type="ECO:0000256" key="2">
    <source>
        <dbReference type="ARBA" id="ARBA00022723"/>
    </source>
</evidence>
<dbReference type="InterPro" id="IPR016193">
    <property type="entry name" value="Cytidine_deaminase-like"/>
</dbReference>
<reference evidence="6 7" key="1">
    <citation type="submission" date="2023-11" db="EMBL/GenBank/DDBJ databases">
        <authorList>
            <person name="Cook R."/>
            <person name="Crisci M."/>
            <person name="Pye H."/>
            <person name="Adriaenssens E."/>
            <person name="Santini J."/>
        </authorList>
    </citation>
    <scope>NUCLEOTIDE SEQUENCE [LARGE SCALE GENOMIC DNA]</scope>
    <source>
        <strain evidence="6">Lak_Megaphage_RVC_AP3_GC26</strain>
    </source>
</reference>
<dbReference type="Gene3D" id="3.40.140.10">
    <property type="entry name" value="Cytidine Deaminase, domain 2"/>
    <property type="match status" value="1"/>
</dbReference>
<feature type="domain" description="CMP/dCMP-type deaminase" evidence="5">
    <location>
        <begin position="12"/>
        <end position="173"/>
    </location>
</feature>
<dbReference type="Pfam" id="PF00383">
    <property type="entry name" value="dCMP_cyt_deam_1"/>
    <property type="match status" value="1"/>
</dbReference>
<dbReference type="InterPro" id="IPR015517">
    <property type="entry name" value="dCMP_deaminase-rel"/>
</dbReference>
<protein>
    <submittedName>
        <fullName evidence="6">dCMP deaminase</fullName>
    </submittedName>
</protein>
<keyword evidence="4" id="KW-0862">Zinc</keyword>
<dbReference type="InterPro" id="IPR002125">
    <property type="entry name" value="CMP_dCMP_dom"/>
</dbReference>
<dbReference type="PROSITE" id="PS00903">
    <property type="entry name" value="CYT_DCMP_DEAMINASES_1"/>
    <property type="match status" value="1"/>
</dbReference>